<sequence>MNTLEATSPKHSLKGANFDNNSDYAPLPAYSTWVIPEPSAIPSKGSDHDIPPTKPLTPYNLFLENLKDPSCKDVVVAVKRLSLELPVNCRTETAKLVHEFLNAKFLELIKTTAFSAPWAHHDVSEGLEKFTLQKIYHNIFQMDKNDAVLDKYIHKRLKVLSWITLQHLDVPTTLNFNALDSAINHLQKIDKFKAPLDKITIIINTCKILTQALQGTKLSPNDKPAADQLLPLMIYTLIQANPPRLASNIAFIQHFRHPKKLVAQEAYALTQICAAIEYTKILNHTQIQGVTQPEFDRLCQQMSERYNEELADSAEALEDTASVISDALSGSKGHSEFDHLTSWRGNFKNPFTFLVKRPYFLNLFKSEQPFDTKPIEDSVSHEKNSSVLETLTLIKQTLNRVDVDDFSHANTDALCLDMEKVLHQHCALRQMRNECLDLTKNLLESLSQL</sequence>
<dbReference type="VEuPathDB" id="PiroplasmaDB:BMR1_03g01840"/>
<dbReference type="InterPro" id="IPR045046">
    <property type="entry name" value="Vps9-like"/>
</dbReference>
<protein>
    <submittedName>
        <fullName evidence="2">Vacuolar sorting protein 9 (VPS9) domain</fullName>
    </submittedName>
</protein>
<accession>A0A1R4ABS7</accession>
<dbReference type="PANTHER" id="PTHR23101:SF25">
    <property type="entry name" value="GTPASE-ACTIVATING PROTEIN AND VPS9 DOMAIN-CONTAINING PROTEIN 1"/>
    <property type="match status" value="1"/>
</dbReference>
<dbReference type="EMBL" id="LN871598">
    <property type="protein sequence ID" value="SJK86394.1"/>
    <property type="molecule type" value="Genomic_DNA"/>
</dbReference>
<dbReference type="GO" id="GO:0030139">
    <property type="term" value="C:endocytic vesicle"/>
    <property type="evidence" value="ECO:0007669"/>
    <property type="project" value="TreeGrafter"/>
</dbReference>
<dbReference type="PANTHER" id="PTHR23101">
    <property type="entry name" value="RAB GDP/GTP EXCHANGE FACTOR"/>
    <property type="match status" value="1"/>
</dbReference>
<dbReference type="GO" id="GO:0031267">
    <property type="term" value="F:small GTPase binding"/>
    <property type="evidence" value="ECO:0007669"/>
    <property type="project" value="TreeGrafter"/>
</dbReference>
<dbReference type="SUPFAM" id="SSF109993">
    <property type="entry name" value="VPS9 domain"/>
    <property type="match status" value="1"/>
</dbReference>
<dbReference type="Gene3D" id="1.20.1050.80">
    <property type="entry name" value="VPS9 domain"/>
    <property type="match status" value="1"/>
</dbReference>
<dbReference type="GO" id="GO:0016192">
    <property type="term" value="P:vesicle-mediated transport"/>
    <property type="evidence" value="ECO:0007669"/>
    <property type="project" value="InterPro"/>
</dbReference>
<dbReference type="InterPro" id="IPR003123">
    <property type="entry name" value="VPS9"/>
</dbReference>
<dbReference type="Proteomes" id="UP000002899">
    <property type="component" value="Chromosome III"/>
</dbReference>
<proteinExistence type="predicted"/>
<evidence type="ECO:0000313" key="3">
    <source>
        <dbReference type="Proteomes" id="UP000002899"/>
    </source>
</evidence>
<dbReference type="SMART" id="SM00167">
    <property type="entry name" value="VPS9"/>
    <property type="match status" value="1"/>
</dbReference>
<dbReference type="InterPro" id="IPR037191">
    <property type="entry name" value="VPS9_dom_sf"/>
</dbReference>
<keyword evidence="3" id="KW-1185">Reference proteome</keyword>
<dbReference type="PROSITE" id="PS51205">
    <property type="entry name" value="VPS9"/>
    <property type="match status" value="1"/>
</dbReference>
<reference evidence="2 3" key="2">
    <citation type="journal article" date="2013" name="PLoS ONE">
        <title>Whole genome mapping and re-organization of the nuclear and mitochondrial genomes of Babesia microti isolates.</title>
        <authorList>
            <person name="Cornillot E."/>
            <person name="Dassouli A."/>
            <person name="Garg A."/>
            <person name="Pachikara N."/>
            <person name="Randazzo S."/>
            <person name="Depoix D."/>
            <person name="Carcy B."/>
            <person name="Delbecq S."/>
            <person name="Frutos R."/>
            <person name="Silva J.C."/>
            <person name="Sutton R."/>
            <person name="Krause P.J."/>
            <person name="Mamoun C.B."/>
        </authorList>
    </citation>
    <scope>NUCLEOTIDE SEQUENCE [LARGE SCALE GENOMIC DNA]</scope>
    <source>
        <strain evidence="2 3">RI</strain>
    </source>
</reference>
<dbReference type="Pfam" id="PF02204">
    <property type="entry name" value="VPS9"/>
    <property type="match status" value="1"/>
</dbReference>
<dbReference type="GeneID" id="24425009"/>
<dbReference type="GO" id="GO:0005829">
    <property type="term" value="C:cytosol"/>
    <property type="evidence" value="ECO:0007669"/>
    <property type="project" value="TreeGrafter"/>
</dbReference>
<dbReference type="OrthoDB" id="300289at2759"/>
<feature type="domain" description="VPS9" evidence="1">
    <location>
        <begin position="147"/>
        <end position="288"/>
    </location>
</feature>
<reference evidence="2 3" key="1">
    <citation type="journal article" date="2012" name="Nucleic Acids Res.">
        <title>Sequencing of the smallest Apicomplexan genome from the human pathogen Babesia microti.</title>
        <authorList>
            <person name="Cornillot E."/>
            <person name="Hadj-Kaddour K."/>
            <person name="Dassouli A."/>
            <person name="Noel B."/>
            <person name="Ranwez V."/>
            <person name="Vacherie B."/>
            <person name="Augagneur Y."/>
            <person name="Bres V."/>
            <person name="Duclos A."/>
            <person name="Randazzo S."/>
            <person name="Carcy B."/>
            <person name="Debierre-Grockiego F."/>
            <person name="Delbecq S."/>
            <person name="Moubri-Menage K."/>
            <person name="Shams-Eldin H."/>
            <person name="Usmani-Brown S."/>
            <person name="Bringaud F."/>
            <person name="Wincker P."/>
            <person name="Vivares C.P."/>
            <person name="Schwarz R.T."/>
            <person name="Schetters T.P."/>
            <person name="Krause P.J."/>
            <person name="Gorenflot A."/>
            <person name="Berry V."/>
            <person name="Barbe V."/>
            <person name="Ben Mamoun C."/>
        </authorList>
    </citation>
    <scope>NUCLEOTIDE SEQUENCE [LARGE SCALE GENOMIC DNA]</scope>
    <source>
        <strain evidence="2 3">RI</strain>
    </source>
</reference>
<dbReference type="GO" id="GO:0005085">
    <property type="term" value="F:guanyl-nucleotide exchange factor activity"/>
    <property type="evidence" value="ECO:0007669"/>
    <property type="project" value="InterPro"/>
</dbReference>
<evidence type="ECO:0000313" key="2">
    <source>
        <dbReference type="EMBL" id="SJK86394.1"/>
    </source>
</evidence>
<dbReference type="AlphaFoldDB" id="A0A1R4ABS7"/>
<gene>
    <name evidence="2" type="ORF">BMR1_03g01840</name>
</gene>
<name>A0A1R4ABS7_BABMR</name>
<dbReference type="KEGG" id="bmic:BMR1_03g01840"/>
<dbReference type="RefSeq" id="XP_021338555.1">
    <property type="nucleotide sequence ID" value="XM_021481983.1"/>
</dbReference>
<organism evidence="2 3">
    <name type="scientific">Babesia microti (strain RI)</name>
    <dbReference type="NCBI Taxonomy" id="1133968"/>
    <lineage>
        <taxon>Eukaryota</taxon>
        <taxon>Sar</taxon>
        <taxon>Alveolata</taxon>
        <taxon>Apicomplexa</taxon>
        <taxon>Aconoidasida</taxon>
        <taxon>Piroplasmida</taxon>
        <taxon>Babesiidae</taxon>
        <taxon>Babesia</taxon>
    </lineage>
</organism>
<evidence type="ECO:0000259" key="1">
    <source>
        <dbReference type="PROSITE" id="PS51205"/>
    </source>
</evidence>
<reference evidence="2 3" key="3">
    <citation type="journal article" date="2016" name="Sci. Rep.">
        <title>Genome-wide diversity and gene expression profiling of Babesia microti isolates identify polymorphic genes that mediate host-pathogen interactions.</title>
        <authorList>
            <person name="Silva J.C."/>
            <person name="Cornillot E."/>
            <person name="McCracken C."/>
            <person name="Usmani-Brown S."/>
            <person name="Dwivedi A."/>
            <person name="Ifeonu O.O."/>
            <person name="Crabtree J."/>
            <person name="Gotia H.T."/>
            <person name="Virji A.Z."/>
            <person name="Reynes C."/>
            <person name="Colinge J."/>
            <person name="Kumar V."/>
            <person name="Lawres L."/>
            <person name="Pazzi J.E."/>
            <person name="Pablo J.V."/>
            <person name="Hung C."/>
            <person name="Brancato J."/>
            <person name="Kumari P."/>
            <person name="Orvis J."/>
            <person name="Tretina K."/>
            <person name="Chibucos M."/>
            <person name="Ott S."/>
            <person name="Sadzewicz L."/>
            <person name="Sengamalay N."/>
            <person name="Shetty A.C."/>
            <person name="Su Q."/>
            <person name="Tallon L."/>
            <person name="Fraser C.M."/>
            <person name="Frutos R."/>
            <person name="Molina D.M."/>
            <person name="Krause P.J."/>
            <person name="Ben Mamoun C."/>
        </authorList>
    </citation>
    <scope>NUCLEOTIDE SEQUENCE [LARGE SCALE GENOMIC DNA]</scope>
    <source>
        <strain evidence="2 3">RI</strain>
    </source>
</reference>